<reference evidence="3 4" key="1">
    <citation type="journal article" date="2014" name="Genome Biol. Evol.">
        <title>The secreted proteins of Achlya hypogyna and Thraustotheca clavata identify the ancestral oomycete secretome and reveal gene acquisitions by horizontal gene transfer.</title>
        <authorList>
            <person name="Misner I."/>
            <person name="Blouin N."/>
            <person name="Leonard G."/>
            <person name="Richards T.A."/>
            <person name="Lane C.E."/>
        </authorList>
    </citation>
    <scope>NUCLEOTIDE SEQUENCE [LARGE SCALE GENOMIC DNA]</scope>
    <source>
        <strain evidence="3 4">ATCC 48635</strain>
    </source>
</reference>
<sequence length="525" mass="56970">MARLSSFFDYKRRGSAGEAPEPVAPPITDPEVEDPDKRHPALENALLLRTSISIASTTSTDSARSNLAYITYMAKWNDKSLGLLIKNQRNRSIVKGKTEAADAKCNPDLRQIQIGDELIGINEHSTLDIGFEETMALLRNVVKPAILSFRRQIREVHAAPSDDISSATSSSRDQSLRLSDVPMPLPSIAVPSAMPTLPAPDTTVSVPSNATTLPSRFRSGPALAPETFVDDVAPPMTRAKFAGAAAPSEPYWSDGLRDLEDDLGDSLFEYDPQAYAMISSNRSSRRPVKTGESVVPMLMSSRSFDADDDVGLRSEFIPLSLDHRDGAHVFTLVQWYGEPLGIALHKNGANKLAVLFCTGEGVAGAVTCLSPGDVLVSISEVPMARFTLPACIDFLQAAQKPVALLFQRREHVDGPAPPPDRPDLQACLDNNQALLKTRGGPTTLVVDWDGDDVWGLQLKHYHAGSTVVLVVSKVTKVRGVRPGDRLVAINGVAVAELGLFVAMQQLLARMPAQLTFHTHDRDWMV</sequence>
<dbReference type="STRING" id="1202772.A0A1V9YMY8"/>
<evidence type="ECO:0000313" key="3">
    <source>
        <dbReference type="EMBL" id="OQR87057.1"/>
    </source>
</evidence>
<dbReference type="SUPFAM" id="SSF50156">
    <property type="entry name" value="PDZ domain-like"/>
    <property type="match status" value="2"/>
</dbReference>
<name>A0A1V9YMY8_ACHHY</name>
<dbReference type="AlphaFoldDB" id="A0A1V9YMY8"/>
<dbReference type="Proteomes" id="UP000243579">
    <property type="component" value="Unassembled WGS sequence"/>
</dbReference>
<evidence type="ECO:0000259" key="2">
    <source>
        <dbReference type="PROSITE" id="PS50106"/>
    </source>
</evidence>
<organism evidence="3 4">
    <name type="scientific">Achlya hypogyna</name>
    <name type="common">Oomycete</name>
    <name type="synonym">Protoachlya hypogyna</name>
    <dbReference type="NCBI Taxonomy" id="1202772"/>
    <lineage>
        <taxon>Eukaryota</taxon>
        <taxon>Sar</taxon>
        <taxon>Stramenopiles</taxon>
        <taxon>Oomycota</taxon>
        <taxon>Saprolegniomycetes</taxon>
        <taxon>Saprolegniales</taxon>
        <taxon>Achlyaceae</taxon>
        <taxon>Achlya</taxon>
    </lineage>
</organism>
<dbReference type="PROSITE" id="PS50106">
    <property type="entry name" value="PDZ"/>
    <property type="match status" value="1"/>
</dbReference>
<comment type="caution">
    <text evidence="3">The sequence shown here is derived from an EMBL/GenBank/DDBJ whole genome shotgun (WGS) entry which is preliminary data.</text>
</comment>
<dbReference type="OrthoDB" id="65789at2759"/>
<keyword evidence="4" id="KW-1185">Reference proteome</keyword>
<dbReference type="Gene3D" id="2.30.42.10">
    <property type="match status" value="1"/>
</dbReference>
<gene>
    <name evidence="3" type="ORF">ACHHYP_09596</name>
</gene>
<evidence type="ECO:0000256" key="1">
    <source>
        <dbReference type="SAM" id="MobiDB-lite"/>
    </source>
</evidence>
<proteinExistence type="predicted"/>
<dbReference type="InterPro" id="IPR036034">
    <property type="entry name" value="PDZ_sf"/>
</dbReference>
<feature type="region of interest" description="Disordered" evidence="1">
    <location>
        <begin position="1"/>
        <end position="37"/>
    </location>
</feature>
<dbReference type="EMBL" id="JNBR01001470">
    <property type="protein sequence ID" value="OQR87057.1"/>
    <property type="molecule type" value="Genomic_DNA"/>
</dbReference>
<protein>
    <recommendedName>
        <fullName evidence="2">PDZ domain-containing protein</fullName>
    </recommendedName>
</protein>
<feature type="domain" description="PDZ" evidence="2">
    <location>
        <begin position="70"/>
        <end position="153"/>
    </location>
</feature>
<dbReference type="InterPro" id="IPR001478">
    <property type="entry name" value="PDZ"/>
</dbReference>
<dbReference type="SMART" id="SM00228">
    <property type="entry name" value="PDZ"/>
    <property type="match status" value="3"/>
</dbReference>
<accession>A0A1V9YMY8</accession>
<evidence type="ECO:0000313" key="4">
    <source>
        <dbReference type="Proteomes" id="UP000243579"/>
    </source>
</evidence>